<evidence type="ECO:0000256" key="6">
    <source>
        <dbReference type="HAMAP-Rule" id="MF_00029"/>
    </source>
</evidence>
<evidence type="ECO:0000256" key="3">
    <source>
        <dbReference type="ARBA" id="ARBA00022980"/>
    </source>
</evidence>
<dbReference type="GO" id="GO:0005840">
    <property type="term" value="C:ribosome"/>
    <property type="evidence" value="ECO:0007669"/>
    <property type="project" value="UniProtKB-KW"/>
</dbReference>
<dbReference type="STRING" id="666510.ASAC_1268"/>
<keyword evidence="3 6" id="KW-0689">Ribosomal protein</keyword>
<evidence type="ECO:0000256" key="1">
    <source>
        <dbReference type="ARBA" id="ARBA00005257"/>
    </source>
</evidence>
<dbReference type="eggNOG" id="arCOG04154">
    <property type="taxonomic scope" value="Archaea"/>
</dbReference>
<dbReference type="AlphaFoldDB" id="D9Q2Y5"/>
<dbReference type="Gene3D" id="2.40.10.310">
    <property type="match status" value="1"/>
</dbReference>
<dbReference type="CDD" id="cd11382">
    <property type="entry name" value="Ribosomal_S8e"/>
    <property type="match status" value="1"/>
</dbReference>
<evidence type="ECO:0000313" key="8">
    <source>
        <dbReference type="Proteomes" id="UP000000346"/>
    </source>
</evidence>
<accession>D9Q2Y5</accession>
<dbReference type="Pfam" id="PF01201">
    <property type="entry name" value="Ribosomal_S8e"/>
    <property type="match status" value="1"/>
</dbReference>
<dbReference type="FunCoup" id="D9Q2Y5">
    <property type="interactions" value="60"/>
</dbReference>
<keyword evidence="8" id="KW-1185">Reference proteome</keyword>
<dbReference type="FunFam" id="2.40.10.310:FF:000002">
    <property type="entry name" value="30S ribosomal protein S8e"/>
    <property type="match status" value="1"/>
</dbReference>
<dbReference type="KEGG" id="asc:ASAC_1268"/>
<keyword evidence="4 6" id="KW-0687">Ribonucleoprotein</keyword>
<dbReference type="InParanoid" id="D9Q2Y5"/>
<dbReference type="GO" id="GO:0003735">
    <property type="term" value="F:structural constituent of ribosome"/>
    <property type="evidence" value="ECO:0007669"/>
    <property type="project" value="InterPro"/>
</dbReference>
<dbReference type="InterPro" id="IPR018283">
    <property type="entry name" value="Ribosomal_eS8_CS"/>
</dbReference>
<reference evidence="7 8" key="1">
    <citation type="journal article" date="2010" name="Appl. Environ. Microbiol.">
        <title>The genome sequence of the crenarchaeon Acidilobus saccharovorans supports a new order, Acidilobales, and suggests an important ecological role in terrestrial acidic hot springs.</title>
        <authorList>
            <person name="Mardanov A.V."/>
            <person name="Svetlitchnyi V.A."/>
            <person name="Beletsky A.V."/>
            <person name="Prokofeva M.I."/>
            <person name="Bonch-Osmolovskaya E.A."/>
            <person name="Ravin N.V."/>
            <person name="Skryabin K.G."/>
        </authorList>
    </citation>
    <scope>NUCLEOTIDE SEQUENCE [LARGE SCALE GENOMIC DNA]</scope>
    <source>
        <strain evidence="8">DSM 16705 / JCM 18335 / VKM B-2471 / 345-15</strain>
    </source>
</reference>
<name>D9Q2Y5_ACIS3</name>
<dbReference type="NCBIfam" id="TIGR00307">
    <property type="entry name" value="eS8"/>
    <property type="match status" value="1"/>
</dbReference>
<evidence type="ECO:0000256" key="2">
    <source>
        <dbReference type="ARBA" id="ARBA00011458"/>
    </source>
</evidence>
<dbReference type="HOGENOM" id="CLU_080597_2_1_2"/>
<dbReference type="HAMAP" id="MF_00029">
    <property type="entry name" value="Ribosomal_eS8"/>
    <property type="match status" value="1"/>
</dbReference>
<organism evidence="7 8">
    <name type="scientific">Acidilobus saccharovorans (strain DSM 16705 / JCM 18335 / VKM B-2471 / 345-15)</name>
    <dbReference type="NCBI Taxonomy" id="666510"/>
    <lineage>
        <taxon>Archaea</taxon>
        <taxon>Thermoproteota</taxon>
        <taxon>Thermoprotei</taxon>
        <taxon>Acidilobales</taxon>
        <taxon>Acidilobaceae</taxon>
        <taxon>Acidilobus</taxon>
    </lineage>
</organism>
<dbReference type="GO" id="GO:1990904">
    <property type="term" value="C:ribonucleoprotein complex"/>
    <property type="evidence" value="ECO:0007669"/>
    <property type="project" value="UniProtKB-KW"/>
</dbReference>
<dbReference type="Proteomes" id="UP000000346">
    <property type="component" value="Chromosome"/>
</dbReference>
<comment type="similarity">
    <text evidence="1 6">Belongs to the eukaryotic ribosomal protein eS8 family.</text>
</comment>
<dbReference type="InterPro" id="IPR022309">
    <property type="entry name" value="Ribosomal_Se8/biogenesis_NSA2"/>
</dbReference>
<comment type="subunit">
    <text evidence="2 6">Part of the 30S ribosomal subunit.</text>
</comment>
<dbReference type="GeneID" id="9499523"/>
<dbReference type="RefSeq" id="WP_013267185.1">
    <property type="nucleotide sequence ID" value="NC_014374.1"/>
</dbReference>
<protein>
    <recommendedName>
        <fullName evidence="5 6">Small ribosomal subunit protein eS8</fullName>
    </recommendedName>
</protein>
<evidence type="ECO:0000256" key="5">
    <source>
        <dbReference type="ARBA" id="ARBA00035277"/>
    </source>
</evidence>
<dbReference type="OrthoDB" id="372305at2157"/>
<evidence type="ECO:0000313" key="7">
    <source>
        <dbReference type="EMBL" id="ADL19673.1"/>
    </source>
</evidence>
<dbReference type="EMBL" id="CP001742">
    <property type="protein sequence ID" value="ADL19673.1"/>
    <property type="molecule type" value="Genomic_DNA"/>
</dbReference>
<dbReference type="InterPro" id="IPR020919">
    <property type="entry name" value="Ribosomal_protein_eS8_arc"/>
</dbReference>
<dbReference type="PROSITE" id="PS01193">
    <property type="entry name" value="RIBOSOMAL_S8E"/>
    <property type="match status" value="1"/>
</dbReference>
<dbReference type="GO" id="GO:0006412">
    <property type="term" value="P:translation"/>
    <property type="evidence" value="ECO:0007669"/>
    <property type="project" value="UniProtKB-UniRule"/>
</dbReference>
<proteinExistence type="inferred from homology"/>
<gene>
    <name evidence="6" type="primary">rps8e</name>
    <name evidence="7" type="ordered locus">ASAC_1268</name>
</gene>
<sequence length="133" mass="14629">MGVYQYRDLKKPSGGLRSLPHKRKRRYAMGDYFVPTVLGDSRDVRVKRVMGGNYKLSLRTVTEAIVNDPKTGKSVKAKILAVVSTPANREYARRNIITKGTIIRTSAGLARVTSRPGQDGIVNAILVEGQQAS</sequence>
<dbReference type="InterPro" id="IPR001047">
    <property type="entry name" value="Ribosomal_eS8"/>
</dbReference>
<dbReference type="PANTHER" id="PTHR10394">
    <property type="entry name" value="40S RIBOSOMAL PROTEIN S8"/>
    <property type="match status" value="1"/>
</dbReference>
<evidence type="ECO:0000256" key="4">
    <source>
        <dbReference type="ARBA" id="ARBA00023274"/>
    </source>
</evidence>